<feature type="signal peptide" evidence="1">
    <location>
        <begin position="1"/>
        <end position="17"/>
    </location>
</feature>
<dbReference type="AlphaFoldDB" id="A0A6M1U503"/>
<keyword evidence="1" id="KW-0732">Signal</keyword>
<dbReference type="EMBL" id="JAALFE010000002">
    <property type="protein sequence ID" value="NGQ89963.1"/>
    <property type="molecule type" value="Genomic_DNA"/>
</dbReference>
<name>A0A6M1U503_9RHOB</name>
<organism evidence="2 3">
    <name type="scientific">Paragemmobacter kunshanensis</name>
    <dbReference type="NCBI Taxonomy" id="2583234"/>
    <lineage>
        <taxon>Bacteria</taxon>
        <taxon>Pseudomonadati</taxon>
        <taxon>Pseudomonadota</taxon>
        <taxon>Alphaproteobacteria</taxon>
        <taxon>Rhodobacterales</taxon>
        <taxon>Paracoccaceae</taxon>
        <taxon>Paragemmobacter</taxon>
    </lineage>
</organism>
<evidence type="ECO:0000313" key="3">
    <source>
        <dbReference type="Proteomes" id="UP000474758"/>
    </source>
</evidence>
<proteinExistence type="predicted"/>
<evidence type="ECO:0000256" key="1">
    <source>
        <dbReference type="SAM" id="SignalP"/>
    </source>
</evidence>
<sequence>MWRFVMVLWWLALPVLAAETGDRVTPAFGLDPGSGLRSFHLPDALVPGGRLLRVQFYPGYVARPWDATFVVLSNVDERPAVLRHEVRLWRREAWRPRDAGERVLSAAEIERIRQAFRAVRLCATAAERPAFSDGPMVQIEFANETRYCFASRAPQREGEPEFGAFLDLVRGLAGVEWPG</sequence>
<comment type="caution">
    <text evidence="2">The sequence shown here is derived from an EMBL/GenBank/DDBJ whole genome shotgun (WGS) entry which is preliminary data.</text>
</comment>
<dbReference type="RefSeq" id="WP_165047122.1">
    <property type="nucleotide sequence ID" value="NZ_JAALFE010000002.1"/>
</dbReference>
<feature type="chain" id="PRO_5026890612" evidence="1">
    <location>
        <begin position="18"/>
        <end position="179"/>
    </location>
</feature>
<gene>
    <name evidence="2" type="ORF">G5V65_03570</name>
</gene>
<keyword evidence="3" id="KW-1185">Reference proteome</keyword>
<reference evidence="2 3" key="1">
    <citation type="submission" date="2020-02" db="EMBL/GenBank/DDBJ databases">
        <title>Rhodobacter translucens sp. nov., a novel bacterium isolated from activated sludge.</title>
        <authorList>
            <person name="Liu J."/>
        </authorList>
    </citation>
    <scope>NUCLEOTIDE SEQUENCE [LARGE SCALE GENOMIC DNA]</scope>
    <source>
        <strain evidence="2 3">HX-7-19</strain>
    </source>
</reference>
<evidence type="ECO:0000313" key="2">
    <source>
        <dbReference type="EMBL" id="NGQ89963.1"/>
    </source>
</evidence>
<protein>
    <submittedName>
        <fullName evidence="2">Uncharacterized protein</fullName>
    </submittedName>
</protein>
<accession>A0A6M1U503</accession>
<dbReference type="Proteomes" id="UP000474758">
    <property type="component" value="Unassembled WGS sequence"/>
</dbReference>